<evidence type="ECO:0000313" key="2">
    <source>
        <dbReference type="EMBL" id="MCI44503.1"/>
    </source>
</evidence>
<evidence type="ECO:0000256" key="1">
    <source>
        <dbReference type="SAM" id="MobiDB-lite"/>
    </source>
</evidence>
<reference evidence="2 3" key="1">
    <citation type="journal article" date="2018" name="Front. Plant Sci.">
        <title>Red Clover (Trifolium pratense) and Zigzag Clover (T. medium) - A Picture of Genomic Similarities and Differences.</title>
        <authorList>
            <person name="Dluhosova J."/>
            <person name="Istvanek J."/>
            <person name="Nedelnik J."/>
            <person name="Repkova J."/>
        </authorList>
    </citation>
    <scope>NUCLEOTIDE SEQUENCE [LARGE SCALE GENOMIC DNA]</scope>
    <source>
        <strain evidence="3">cv. 10/8</strain>
        <tissue evidence="2">Leaf</tissue>
    </source>
</reference>
<sequence>HTPLVLVNQGTTQIKNDSRMSKETDDSAEAVQNMFGTE</sequence>
<feature type="non-terminal residue" evidence="2">
    <location>
        <position position="1"/>
    </location>
</feature>
<name>A0A392S6C8_9FABA</name>
<evidence type="ECO:0000313" key="3">
    <source>
        <dbReference type="Proteomes" id="UP000265520"/>
    </source>
</evidence>
<feature type="compositionally biased region" description="Basic and acidic residues" evidence="1">
    <location>
        <begin position="16"/>
        <end position="25"/>
    </location>
</feature>
<protein>
    <submittedName>
        <fullName evidence="2">Uncharacterized protein</fullName>
    </submittedName>
</protein>
<dbReference type="EMBL" id="LXQA010331471">
    <property type="protein sequence ID" value="MCI44503.1"/>
    <property type="molecule type" value="Genomic_DNA"/>
</dbReference>
<accession>A0A392S6C8</accession>
<proteinExistence type="predicted"/>
<comment type="caution">
    <text evidence="2">The sequence shown here is derived from an EMBL/GenBank/DDBJ whole genome shotgun (WGS) entry which is preliminary data.</text>
</comment>
<keyword evidence="3" id="KW-1185">Reference proteome</keyword>
<organism evidence="2 3">
    <name type="scientific">Trifolium medium</name>
    <dbReference type="NCBI Taxonomy" id="97028"/>
    <lineage>
        <taxon>Eukaryota</taxon>
        <taxon>Viridiplantae</taxon>
        <taxon>Streptophyta</taxon>
        <taxon>Embryophyta</taxon>
        <taxon>Tracheophyta</taxon>
        <taxon>Spermatophyta</taxon>
        <taxon>Magnoliopsida</taxon>
        <taxon>eudicotyledons</taxon>
        <taxon>Gunneridae</taxon>
        <taxon>Pentapetalae</taxon>
        <taxon>rosids</taxon>
        <taxon>fabids</taxon>
        <taxon>Fabales</taxon>
        <taxon>Fabaceae</taxon>
        <taxon>Papilionoideae</taxon>
        <taxon>50 kb inversion clade</taxon>
        <taxon>NPAAA clade</taxon>
        <taxon>Hologalegina</taxon>
        <taxon>IRL clade</taxon>
        <taxon>Trifolieae</taxon>
        <taxon>Trifolium</taxon>
    </lineage>
</organism>
<dbReference type="Proteomes" id="UP000265520">
    <property type="component" value="Unassembled WGS sequence"/>
</dbReference>
<feature type="region of interest" description="Disordered" evidence="1">
    <location>
        <begin position="1"/>
        <end position="38"/>
    </location>
</feature>
<dbReference type="AlphaFoldDB" id="A0A392S6C8"/>